<dbReference type="AlphaFoldDB" id="A0AAN6SFG8"/>
<evidence type="ECO:0000313" key="1">
    <source>
        <dbReference type="EMBL" id="KAK3951649.1"/>
    </source>
</evidence>
<gene>
    <name evidence="1" type="ORF">QBC32DRAFT_214458</name>
</gene>
<accession>A0AAN6SFG8</accession>
<evidence type="ECO:0000313" key="2">
    <source>
        <dbReference type="Proteomes" id="UP001303222"/>
    </source>
</evidence>
<sequence length="67" mass="7561">DWNADTSLCEQAKSLVRARKSAGISIPALLKEQREYRDMNPVGTLIYLFHNVIVSELDNGMEPNPML</sequence>
<dbReference type="Proteomes" id="UP001303222">
    <property type="component" value="Unassembled WGS sequence"/>
</dbReference>
<organism evidence="1 2">
    <name type="scientific">Pseudoneurospora amorphoporcata</name>
    <dbReference type="NCBI Taxonomy" id="241081"/>
    <lineage>
        <taxon>Eukaryota</taxon>
        <taxon>Fungi</taxon>
        <taxon>Dikarya</taxon>
        <taxon>Ascomycota</taxon>
        <taxon>Pezizomycotina</taxon>
        <taxon>Sordariomycetes</taxon>
        <taxon>Sordariomycetidae</taxon>
        <taxon>Sordariales</taxon>
        <taxon>Sordariaceae</taxon>
        <taxon>Pseudoneurospora</taxon>
    </lineage>
</organism>
<protein>
    <submittedName>
        <fullName evidence="1">Uncharacterized protein</fullName>
    </submittedName>
</protein>
<reference evidence="1" key="2">
    <citation type="submission" date="2023-06" db="EMBL/GenBank/DDBJ databases">
        <authorList>
            <consortium name="Lawrence Berkeley National Laboratory"/>
            <person name="Mondo S.J."/>
            <person name="Hensen N."/>
            <person name="Bonometti L."/>
            <person name="Westerberg I."/>
            <person name="Brannstrom I.O."/>
            <person name="Guillou S."/>
            <person name="Cros-Aarteil S."/>
            <person name="Calhoun S."/>
            <person name="Haridas S."/>
            <person name="Kuo A."/>
            <person name="Pangilinan J."/>
            <person name="Riley R."/>
            <person name="Labutti K."/>
            <person name="Andreopoulos B."/>
            <person name="Lipzen A."/>
            <person name="Chen C."/>
            <person name="Yanf M."/>
            <person name="Daum C."/>
            <person name="Ng V."/>
            <person name="Clum A."/>
            <person name="Steindorff A."/>
            <person name="Ohm R."/>
            <person name="Martin F."/>
            <person name="Silar P."/>
            <person name="Natvig D."/>
            <person name="Lalanne C."/>
            <person name="Gautier V."/>
            <person name="Ament-Velasquez S.L."/>
            <person name="Kruys A."/>
            <person name="Hutchinson M.I."/>
            <person name="Powell A.J."/>
            <person name="Barry K."/>
            <person name="Miller A.N."/>
            <person name="Grigoriev I.V."/>
            <person name="Debuchy R."/>
            <person name="Gladieux P."/>
            <person name="Thoren M.H."/>
            <person name="Johannesson H."/>
        </authorList>
    </citation>
    <scope>NUCLEOTIDE SEQUENCE</scope>
    <source>
        <strain evidence="1">CBS 626.80</strain>
    </source>
</reference>
<comment type="caution">
    <text evidence="1">The sequence shown here is derived from an EMBL/GenBank/DDBJ whole genome shotgun (WGS) entry which is preliminary data.</text>
</comment>
<keyword evidence="2" id="KW-1185">Reference proteome</keyword>
<feature type="non-terminal residue" evidence="1">
    <location>
        <position position="1"/>
    </location>
</feature>
<name>A0AAN6SFG8_9PEZI</name>
<proteinExistence type="predicted"/>
<reference evidence="1" key="1">
    <citation type="journal article" date="2023" name="Mol. Phylogenet. Evol.">
        <title>Genome-scale phylogeny and comparative genomics of the fungal order Sordariales.</title>
        <authorList>
            <person name="Hensen N."/>
            <person name="Bonometti L."/>
            <person name="Westerberg I."/>
            <person name="Brannstrom I.O."/>
            <person name="Guillou S."/>
            <person name="Cros-Aarteil S."/>
            <person name="Calhoun S."/>
            <person name="Haridas S."/>
            <person name="Kuo A."/>
            <person name="Mondo S."/>
            <person name="Pangilinan J."/>
            <person name="Riley R."/>
            <person name="LaButti K."/>
            <person name="Andreopoulos B."/>
            <person name="Lipzen A."/>
            <person name="Chen C."/>
            <person name="Yan M."/>
            <person name="Daum C."/>
            <person name="Ng V."/>
            <person name="Clum A."/>
            <person name="Steindorff A."/>
            <person name="Ohm R.A."/>
            <person name="Martin F."/>
            <person name="Silar P."/>
            <person name="Natvig D.O."/>
            <person name="Lalanne C."/>
            <person name="Gautier V."/>
            <person name="Ament-Velasquez S.L."/>
            <person name="Kruys A."/>
            <person name="Hutchinson M.I."/>
            <person name="Powell A.J."/>
            <person name="Barry K."/>
            <person name="Miller A.N."/>
            <person name="Grigoriev I.V."/>
            <person name="Debuchy R."/>
            <person name="Gladieux P."/>
            <person name="Hiltunen Thoren M."/>
            <person name="Johannesson H."/>
        </authorList>
    </citation>
    <scope>NUCLEOTIDE SEQUENCE</scope>
    <source>
        <strain evidence="1">CBS 626.80</strain>
    </source>
</reference>
<dbReference type="EMBL" id="MU859142">
    <property type="protein sequence ID" value="KAK3951649.1"/>
    <property type="molecule type" value="Genomic_DNA"/>
</dbReference>